<comment type="caution">
    <text evidence="2">The sequence shown here is derived from an EMBL/GenBank/DDBJ whole genome shotgun (WGS) entry which is preliminary data.</text>
</comment>
<name>A0ABD1Q9L3_9LAMI</name>
<reference evidence="3" key="1">
    <citation type="submission" date="2024-07" db="EMBL/GenBank/DDBJ databases">
        <title>Two chromosome-level genome assemblies of Korean endemic species Abeliophyllum distichum and Forsythia ovata (Oleaceae).</title>
        <authorList>
            <person name="Jang H."/>
        </authorList>
    </citation>
    <scope>NUCLEOTIDE SEQUENCE [LARGE SCALE GENOMIC DNA]</scope>
</reference>
<dbReference type="PANTHER" id="PTHR34482:SF36">
    <property type="entry name" value="RETROTRANSPOSON GAG DOMAIN-CONTAINING PROTEIN"/>
    <property type="match status" value="1"/>
</dbReference>
<evidence type="ECO:0000313" key="2">
    <source>
        <dbReference type="EMBL" id="KAL2472544.1"/>
    </source>
</evidence>
<keyword evidence="3" id="KW-1185">Reference proteome</keyword>
<dbReference type="EMBL" id="JBFOLK010000012">
    <property type="protein sequence ID" value="KAL2472544.1"/>
    <property type="molecule type" value="Genomic_DNA"/>
</dbReference>
<dbReference type="Proteomes" id="UP001604336">
    <property type="component" value="Unassembled WGS sequence"/>
</dbReference>
<protein>
    <recommendedName>
        <fullName evidence="1">Retrotransposon gag domain-containing protein</fullName>
    </recommendedName>
</protein>
<proteinExistence type="predicted"/>
<evidence type="ECO:0000313" key="3">
    <source>
        <dbReference type="Proteomes" id="UP001604336"/>
    </source>
</evidence>
<gene>
    <name evidence="2" type="ORF">Adt_40680</name>
</gene>
<accession>A0ABD1Q9L3</accession>
<sequence length="269" mass="31480">MAPQTQNNLIRDLLRIVQDLARQSQAPPPPSLTQSSTSTVVNHAAMTEQFCRHKLPTFNGSSRPLAVEEWLRKLERIFQLLTSTDAQKVKSTEFMFVDDASHWWESMSRTKSESELDALTWSQFKEELMEKYFSQAPMDSKETEFLQLRQRSVTLPKYEQKFKQLSKHAPHLVDTEAKKIKRFEQRLSTNMSLILLSHSFTSYREMLARAKKIWYHKASLDQSVPQNKDFTGKRKWSGVDNIKKMARKEAEYRIQQHQARSLLSTLPKM</sequence>
<feature type="domain" description="Retrotransposon gag" evidence="1">
    <location>
        <begin position="94"/>
        <end position="184"/>
    </location>
</feature>
<dbReference type="PANTHER" id="PTHR34482">
    <property type="entry name" value="DNA DAMAGE-INDUCIBLE PROTEIN 1-LIKE"/>
    <property type="match status" value="1"/>
</dbReference>
<dbReference type="AlphaFoldDB" id="A0ABD1Q9L3"/>
<dbReference type="Pfam" id="PF03732">
    <property type="entry name" value="Retrotrans_gag"/>
    <property type="match status" value="1"/>
</dbReference>
<organism evidence="2 3">
    <name type="scientific">Abeliophyllum distichum</name>
    <dbReference type="NCBI Taxonomy" id="126358"/>
    <lineage>
        <taxon>Eukaryota</taxon>
        <taxon>Viridiplantae</taxon>
        <taxon>Streptophyta</taxon>
        <taxon>Embryophyta</taxon>
        <taxon>Tracheophyta</taxon>
        <taxon>Spermatophyta</taxon>
        <taxon>Magnoliopsida</taxon>
        <taxon>eudicotyledons</taxon>
        <taxon>Gunneridae</taxon>
        <taxon>Pentapetalae</taxon>
        <taxon>asterids</taxon>
        <taxon>lamiids</taxon>
        <taxon>Lamiales</taxon>
        <taxon>Oleaceae</taxon>
        <taxon>Forsythieae</taxon>
        <taxon>Abeliophyllum</taxon>
    </lineage>
</organism>
<evidence type="ECO:0000259" key="1">
    <source>
        <dbReference type="Pfam" id="PF03732"/>
    </source>
</evidence>
<dbReference type="InterPro" id="IPR005162">
    <property type="entry name" value="Retrotrans_gag_dom"/>
</dbReference>